<dbReference type="InterPro" id="IPR006026">
    <property type="entry name" value="Peptidase_Metallo"/>
</dbReference>
<dbReference type="PANTHER" id="PTHR10127:SF850">
    <property type="entry name" value="METALLOENDOPEPTIDASE"/>
    <property type="match status" value="1"/>
</dbReference>
<dbReference type="Pfam" id="PF01400">
    <property type="entry name" value="Astacin"/>
    <property type="match status" value="1"/>
</dbReference>
<evidence type="ECO:0000259" key="11">
    <source>
        <dbReference type="PROSITE" id="PS50026"/>
    </source>
</evidence>
<keyword evidence="9 10" id="KW-0378">Hydrolase</keyword>
<dbReference type="InterPro" id="IPR000742">
    <property type="entry name" value="EGF"/>
</dbReference>
<dbReference type="PRINTS" id="PR00480">
    <property type="entry name" value="ASTACIN"/>
</dbReference>
<dbReference type="CDD" id="cd00054">
    <property type="entry name" value="EGF_CA"/>
    <property type="match status" value="2"/>
</dbReference>
<protein>
    <recommendedName>
        <fullName evidence="10">Metalloendopeptidase</fullName>
        <ecNumber evidence="10">3.4.24.-</ecNumber>
    </recommendedName>
</protein>
<dbReference type="SMART" id="SM00235">
    <property type="entry name" value="ZnMc"/>
    <property type="match status" value="1"/>
</dbReference>
<name>A0ABN7TCA0_OIKDI</name>
<keyword evidence="3" id="KW-0732">Signal</keyword>
<dbReference type="PROSITE" id="PS50026">
    <property type="entry name" value="EGF_3"/>
    <property type="match status" value="1"/>
</dbReference>
<dbReference type="Gene3D" id="3.40.50.410">
    <property type="entry name" value="von Willebrand factor, type A domain"/>
    <property type="match status" value="1"/>
</dbReference>
<dbReference type="InterPro" id="IPR001506">
    <property type="entry name" value="Peptidase_M12A"/>
</dbReference>
<evidence type="ECO:0000256" key="6">
    <source>
        <dbReference type="ARBA" id="ARBA00023049"/>
    </source>
</evidence>
<dbReference type="EMBL" id="OU015567">
    <property type="protein sequence ID" value="CAG5113847.1"/>
    <property type="molecule type" value="Genomic_DNA"/>
</dbReference>
<dbReference type="InterPro" id="IPR049883">
    <property type="entry name" value="NOTCH1_EGF-like"/>
</dbReference>
<dbReference type="SUPFAM" id="SSF55486">
    <property type="entry name" value="Metalloproteases ('zincins'), catalytic domain"/>
    <property type="match status" value="1"/>
</dbReference>
<feature type="binding site" evidence="9">
    <location>
        <position position="185"/>
    </location>
    <ligand>
        <name>Zn(2+)</name>
        <dbReference type="ChEBI" id="CHEBI:29105"/>
        <note>catalytic</note>
    </ligand>
</feature>
<dbReference type="SMART" id="SM00181">
    <property type="entry name" value="EGF"/>
    <property type="match status" value="4"/>
</dbReference>
<dbReference type="InterPro" id="IPR000152">
    <property type="entry name" value="EGF-type_Asp/Asn_hydroxyl_site"/>
</dbReference>
<evidence type="ECO:0000313" key="13">
    <source>
        <dbReference type="EMBL" id="CAG5113847.1"/>
    </source>
</evidence>
<organism evidence="13 14">
    <name type="scientific">Oikopleura dioica</name>
    <name type="common">Tunicate</name>
    <dbReference type="NCBI Taxonomy" id="34765"/>
    <lineage>
        <taxon>Eukaryota</taxon>
        <taxon>Metazoa</taxon>
        <taxon>Chordata</taxon>
        <taxon>Tunicata</taxon>
        <taxon>Appendicularia</taxon>
        <taxon>Copelata</taxon>
        <taxon>Oikopleuridae</taxon>
        <taxon>Oikopleura</taxon>
    </lineage>
</organism>
<keyword evidence="5 9" id="KW-0862">Zinc</keyword>
<evidence type="ECO:0000256" key="4">
    <source>
        <dbReference type="ARBA" id="ARBA00022737"/>
    </source>
</evidence>
<evidence type="ECO:0000256" key="5">
    <source>
        <dbReference type="ARBA" id="ARBA00022833"/>
    </source>
</evidence>
<dbReference type="EC" id="3.4.24.-" evidence="10"/>
<proteinExistence type="predicted"/>
<evidence type="ECO:0000256" key="9">
    <source>
        <dbReference type="PROSITE-ProRule" id="PRU01211"/>
    </source>
</evidence>
<keyword evidence="6 9" id="KW-0482">Metalloprotease</keyword>
<feature type="binding site" evidence="9">
    <location>
        <position position="175"/>
    </location>
    <ligand>
        <name>Zn(2+)</name>
        <dbReference type="ChEBI" id="CHEBI:29105"/>
        <note>catalytic</note>
    </ligand>
</feature>
<dbReference type="PROSITE" id="PS51864">
    <property type="entry name" value="ASTACIN"/>
    <property type="match status" value="1"/>
</dbReference>
<dbReference type="Pfam" id="PF07645">
    <property type="entry name" value="EGF_CA"/>
    <property type="match status" value="1"/>
</dbReference>
<keyword evidence="14" id="KW-1185">Reference proteome</keyword>
<dbReference type="Pfam" id="PF12947">
    <property type="entry name" value="EGF_3"/>
    <property type="match status" value="1"/>
</dbReference>
<dbReference type="Proteomes" id="UP001158576">
    <property type="component" value="Chromosome 2"/>
</dbReference>
<evidence type="ECO:0000256" key="8">
    <source>
        <dbReference type="PROSITE-ProRule" id="PRU00076"/>
    </source>
</evidence>
<evidence type="ECO:0000256" key="3">
    <source>
        <dbReference type="ARBA" id="ARBA00022729"/>
    </source>
</evidence>
<evidence type="ECO:0000256" key="10">
    <source>
        <dbReference type="RuleBase" id="RU361183"/>
    </source>
</evidence>
<dbReference type="InterPro" id="IPR001881">
    <property type="entry name" value="EGF-like_Ca-bd_dom"/>
</dbReference>
<accession>A0ABN7TCA0</accession>
<dbReference type="InterPro" id="IPR024079">
    <property type="entry name" value="MetalloPept_cat_dom_sf"/>
</dbReference>
<keyword evidence="2 9" id="KW-0479">Metal-binding</keyword>
<evidence type="ECO:0000313" key="14">
    <source>
        <dbReference type="Proteomes" id="UP001158576"/>
    </source>
</evidence>
<evidence type="ECO:0000256" key="1">
    <source>
        <dbReference type="ARBA" id="ARBA00022536"/>
    </source>
</evidence>
<dbReference type="InterPro" id="IPR024731">
    <property type="entry name" value="NELL2-like_EGF"/>
</dbReference>
<dbReference type="InterPro" id="IPR036465">
    <property type="entry name" value="vWFA_dom_sf"/>
</dbReference>
<keyword evidence="4" id="KW-0677">Repeat</keyword>
<evidence type="ECO:0000256" key="2">
    <source>
        <dbReference type="ARBA" id="ARBA00022723"/>
    </source>
</evidence>
<feature type="binding site" evidence="9">
    <location>
        <position position="179"/>
    </location>
    <ligand>
        <name>Zn(2+)</name>
        <dbReference type="ChEBI" id="CHEBI:29105"/>
        <note>catalytic</note>
    </ligand>
</feature>
<dbReference type="Gene3D" id="3.40.390.10">
    <property type="entry name" value="Collagenase (Catalytic Domain)"/>
    <property type="match status" value="1"/>
</dbReference>
<dbReference type="Gene3D" id="2.10.25.10">
    <property type="entry name" value="Laminin"/>
    <property type="match status" value="3"/>
</dbReference>
<comment type="caution">
    <text evidence="8">Lacks conserved residue(s) required for the propagation of feature annotation.</text>
</comment>
<keyword evidence="9 10" id="KW-0645">Protease</keyword>
<feature type="active site" evidence="9">
    <location>
        <position position="176"/>
    </location>
</feature>
<keyword evidence="7" id="KW-1015">Disulfide bond</keyword>
<dbReference type="SMART" id="SM00179">
    <property type="entry name" value="EGF_CA"/>
    <property type="match status" value="3"/>
</dbReference>
<keyword evidence="1 8" id="KW-0245">EGF-like domain</keyword>
<evidence type="ECO:0000256" key="7">
    <source>
        <dbReference type="ARBA" id="ARBA00023157"/>
    </source>
</evidence>
<gene>
    <name evidence="13" type="ORF">OKIOD_LOCUS16702</name>
</gene>
<comment type="cofactor">
    <cofactor evidence="9 10">
        <name>Zn(2+)</name>
        <dbReference type="ChEBI" id="CHEBI:29105"/>
    </cofactor>
    <text evidence="9 10">Binds 1 zinc ion per subunit.</text>
</comment>
<dbReference type="InterPro" id="IPR009030">
    <property type="entry name" value="Growth_fac_rcpt_cys_sf"/>
</dbReference>
<dbReference type="PROSITE" id="PS00010">
    <property type="entry name" value="ASX_HYDROXYL"/>
    <property type="match status" value="1"/>
</dbReference>
<feature type="domain" description="EGF-like" evidence="11">
    <location>
        <begin position="595"/>
        <end position="633"/>
    </location>
</feature>
<evidence type="ECO:0000259" key="12">
    <source>
        <dbReference type="PROSITE" id="PS51864"/>
    </source>
</evidence>
<sequence>MKLFKFLAVATAVNAENRPELDDTFLNQCQAAYLESQGYTVDPSMIIEDDCDKEDERGAYGLVTKWTNMWDPDQNRYIVPYYFPDGYEDLVYGSHTGAMSIEGINENVAHFERLTCVKLKQITEAEKGDYDSVVRVNWDVTTRACSSGVGRWSGDNGITMRPDCYTWNSGTTVNHEFMHRLGFLHEHQRADRDSWISIHANVASNGNYGKLSFGQWEDLGSPYDFNSILHYYSGIEADGLPTIGLASDPSIRAPVSRTWPMSPEDQFQMNAYHGCEMNNKCADAGEDRCGGSRHTCLNQPIGYTCECAEGYDLVTDDEGIQTCVGTEPIEIVHDMVVMIDGTGSYGYYRSDACTGVQDAIRELQELGRNATDETFRLGISLYSDRTFSTTEFTSTSPLFFDIPMPLEDVSGFTEDDITDVYNHCMTRLGNMWYGGDLPEDVLGGLIWTRAADAMNWAEDSAKTIIVATDVNFWTKESWTGYQGSRTPPTSVPDGGSLNNLYIYGTDATQEDGIYSYYPEEDTVHFLTCSDYALNKIFFSVKNAAYYAADYDRLSAYGCPDVLETAPAAGSIAQQFTDIVENLEDFAAAAATAAAAVDECALGSDDCHADATCTDTTASYTCACNDGFTGDGFSCTAVDACETLVCDGAQEFCHNGACTCNDGYEMVDGSCADVNECDIIEASLTLVTIGDSMLVPCADGASCQNTEGSYECVCDGEGWEEIDGECVDLHAWKQVNTQYTIRMRKVNGHLDRLNDQLEKTRFTRKYMNKMIKRIGELDSHTNEGQYRCDGSDEPEEEAEDLQVFDGMTNCKLASQINSALVSASRKWACTRAGFGNSAADRLVRHFNKLHRQFKNRMCSEE</sequence>
<reference evidence="13 14" key="1">
    <citation type="submission" date="2021-04" db="EMBL/GenBank/DDBJ databases">
        <authorList>
            <person name="Bliznina A."/>
        </authorList>
    </citation>
    <scope>NUCLEOTIDE SEQUENCE [LARGE SCALE GENOMIC DNA]</scope>
</reference>
<feature type="domain" description="Peptidase M12A" evidence="12">
    <location>
        <begin position="57"/>
        <end position="276"/>
    </location>
</feature>
<dbReference type="PANTHER" id="PTHR10127">
    <property type="entry name" value="DISCOIDIN, CUB, EGF, LAMININ , AND ZINC METALLOPROTEASE DOMAIN CONTAINING"/>
    <property type="match status" value="1"/>
</dbReference>
<dbReference type="SUPFAM" id="SSF57184">
    <property type="entry name" value="Growth factor receptor domain"/>
    <property type="match status" value="1"/>
</dbReference>